<dbReference type="PANTHER" id="PTHR47926:SF452">
    <property type="entry name" value="PENTATRICOPEPTIDE REPEAT-CONTAINING PROTEIN"/>
    <property type="match status" value="1"/>
</dbReference>
<dbReference type="OMA" id="AGFGNHG"/>
<dbReference type="InParanoid" id="K3YRC1"/>
<dbReference type="Proteomes" id="UP000004995">
    <property type="component" value="Unassembled WGS sequence"/>
</dbReference>
<reference evidence="4" key="2">
    <citation type="submission" date="2018-08" db="UniProtKB">
        <authorList>
            <consortium name="EnsemblPlants"/>
        </authorList>
    </citation>
    <scope>IDENTIFICATION</scope>
    <source>
        <strain evidence="4">Yugu1</strain>
    </source>
</reference>
<dbReference type="EnsemblPlants" id="KQL30157">
    <property type="protein sequence ID" value="KQL30157"/>
    <property type="gene ID" value="SETIT_016815mg"/>
</dbReference>
<evidence type="ECO:0000256" key="2">
    <source>
        <dbReference type="ARBA" id="ARBA00022946"/>
    </source>
</evidence>
<keyword evidence="1" id="KW-0677">Repeat</keyword>
<proteinExistence type="predicted"/>
<reference evidence="5" key="1">
    <citation type="journal article" date="2012" name="Nat. Biotechnol.">
        <title>Reference genome sequence of the model plant Setaria.</title>
        <authorList>
            <person name="Bennetzen J.L."/>
            <person name="Schmutz J."/>
            <person name="Wang H."/>
            <person name="Percifield R."/>
            <person name="Hawkins J."/>
            <person name="Pontaroli A.C."/>
            <person name="Estep M."/>
            <person name="Feng L."/>
            <person name="Vaughn J.N."/>
            <person name="Grimwood J."/>
            <person name="Jenkins J."/>
            <person name="Barry K."/>
            <person name="Lindquist E."/>
            <person name="Hellsten U."/>
            <person name="Deshpande S."/>
            <person name="Wang X."/>
            <person name="Wu X."/>
            <person name="Mitros T."/>
            <person name="Triplett J."/>
            <person name="Yang X."/>
            <person name="Ye C.Y."/>
            <person name="Mauro-Herrera M."/>
            <person name="Wang L."/>
            <person name="Li P."/>
            <person name="Sharma M."/>
            <person name="Sharma R."/>
            <person name="Ronald P.C."/>
            <person name="Panaud O."/>
            <person name="Kellogg E.A."/>
            <person name="Brutnell T.P."/>
            <person name="Doust A.N."/>
            <person name="Tuskan G.A."/>
            <person name="Rokhsar D."/>
            <person name="Devos K.M."/>
        </authorList>
    </citation>
    <scope>NUCLEOTIDE SEQUENCE [LARGE SCALE GENOMIC DNA]</scope>
    <source>
        <strain evidence="5">cv. Yugu1</strain>
    </source>
</reference>
<dbReference type="Pfam" id="PF01535">
    <property type="entry name" value="PPR"/>
    <property type="match status" value="3"/>
</dbReference>
<dbReference type="Gramene" id="KQL30157">
    <property type="protein sequence ID" value="KQL30157"/>
    <property type="gene ID" value="SETIT_016815mg"/>
</dbReference>
<sequence length="552" mass="58691">MILRRLVSLILDAARPRADATAAAHAAAVKAGHAADVFLSNHLIVSYAGSGLLEAARRVFDEMPRRNLVSWSALISCCARAGRPELALELFARMEGARPNEHVYASVARSCAALRALAAGAQVHAHAVKSGFLGASFVSNSIVSMYMKCGCFDQGYDVFATLAEPTVVSYNAVISGLAASSRPEKGLEMFRLMKLRGLRPDRFSYAAALGICCDLENPNIGAALHCDTIKIGLGVTAFVGNVILDMCSKHGTIAEAEQVFLSVEEKDAVTWNTYTAAHSRRGGHMEALKLIKDMLDTNVRPDNFTHASALAACAELSLIRHGRQVHCHLIRSREDADVAVGNAVISMYARCGHMVLAARAFDQLRRPNLCSWNTLVSGFSKQGHAKEAVEAFERMKEAGIAPDSVTFTGLLAACNHAGSVSQGMEYFSSMSGTYGVSPGAEHVSCVIDLLGRAGRLKEAEDIVLASAFRDDPVVLGSLLSASRVHGDTGVGERAAGRLLALGPATGSPYALLAHLNASGGRWDGAAGAWRMLRKDRAAARKKDAGRSVVDFG</sequence>
<dbReference type="EMBL" id="AGNK02000399">
    <property type="status" value="NOT_ANNOTATED_CDS"/>
    <property type="molecule type" value="Genomic_DNA"/>
</dbReference>
<name>K3YRC1_SETIT</name>
<dbReference type="KEGG" id="sita:101758301"/>
<dbReference type="Gene3D" id="1.25.40.10">
    <property type="entry name" value="Tetratricopeptide repeat domain"/>
    <property type="match status" value="4"/>
</dbReference>
<dbReference type="HOGENOM" id="CLU_002706_0_1_1"/>
<dbReference type="InterPro" id="IPR002885">
    <property type="entry name" value="PPR_rpt"/>
</dbReference>
<evidence type="ECO:0000313" key="5">
    <source>
        <dbReference type="Proteomes" id="UP000004995"/>
    </source>
</evidence>
<dbReference type="RefSeq" id="XP_004955020.1">
    <property type="nucleotide sequence ID" value="XM_004954963.1"/>
</dbReference>
<feature type="repeat" description="PPR" evidence="3">
    <location>
        <begin position="67"/>
        <end position="97"/>
    </location>
</feature>
<dbReference type="InterPro" id="IPR046960">
    <property type="entry name" value="PPR_At4g14850-like_plant"/>
</dbReference>
<dbReference type="GO" id="GO:0003723">
    <property type="term" value="F:RNA binding"/>
    <property type="evidence" value="ECO:0000318"/>
    <property type="project" value="GO_Central"/>
</dbReference>
<dbReference type="PANTHER" id="PTHR47926">
    <property type="entry name" value="PENTATRICOPEPTIDE REPEAT-CONTAINING PROTEIN"/>
    <property type="match status" value="1"/>
</dbReference>
<dbReference type="FunFam" id="1.25.40.10:FF:000090">
    <property type="entry name" value="Pentatricopeptide repeat-containing protein, chloroplastic"/>
    <property type="match status" value="1"/>
</dbReference>
<feature type="repeat" description="PPR" evidence="3">
    <location>
        <begin position="368"/>
        <end position="402"/>
    </location>
</feature>
<feature type="repeat" description="PPR" evidence="3">
    <location>
        <begin position="267"/>
        <end position="301"/>
    </location>
</feature>
<feature type="repeat" description="PPR" evidence="3">
    <location>
        <begin position="166"/>
        <end position="200"/>
    </location>
</feature>
<accession>K3YRC1</accession>
<dbReference type="GO" id="GO:0009451">
    <property type="term" value="P:RNA modification"/>
    <property type="evidence" value="ECO:0000318"/>
    <property type="project" value="GO_Central"/>
</dbReference>
<organism evidence="4 5">
    <name type="scientific">Setaria italica</name>
    <name type="common">Foxtail millet</name>
    <name type="synonym">Panicum italicum</name>
    <dbReference type="NCBI Taxonomy" id="4555"/>
    <lineage>
        <taxon>Eukaryota</taxon>
        <taxon>Viridiplantae</taxon>
        <taxon>Streptophyta</taxon>
        <taxon>Embryophyta</taxon>
        <taxon>Tracheophyta</taxon>
        <taxon>Spermatophyta</taxon>
        <taxon>Magnoliopsida</taxon>
        <taxon>Liliopsida</taxon>
        <taxon>Poales</taxon>
        <taxon>Poaceae</taxon>
        <taxon>PACMAD clade</taxon>
        <taxon>Panicoideae</taxon>
        <taxon>Panicodae</taxon>
        <taxon>Paniceae</taxon>
        <taxon>Cenchrinae</taxon>
        <taxon>Setaria</taxon>
    </lineage>
</organism>
<dbReference type="PROSITE" id="PS51375">
    <property type="entry name" value="PPR"/>
    <property type="match status" value="5"/>
</dbReference>
<feature type="repeat" description="PPR" evidence="3">
    <location>
        <begin position="36"/>
        <end position="66"/>
    </location>
</feature>
<evidence type="ECO:0008006" key="6">
    <source>
        <dbReference type="Google" id="ProtNLM"/>
    </source>
</evidence>
<evidence type="ECO:0000256" key="1">
    <source>
        <dbReference type="ARBA" id="ARBA00022737"/>
    </source>
</evidence>
<evidence type="ECO:0000313" key="4">
    <source>
        <dbReference type="EnsemblPlants" id="KQL30157"/>
    </source>
</evidence>
<dbReference type="AlphaFoldDB" id="K3YRC1"/>
<dbReference type="eggNOG" id="KOG4197">
    <property type="taxonomic scope" value="Eukaryota"/>
</dbReference>
<keyword evidence="5" id="KW-1185">Reference proteome</keyword>
<protein>
    <recommendedName>
        <fullName evidence="6">Pentacotripeptide-repeat region of PRORP domain-containing protein</fullName>
    </recommendedName>
</protein>
<dbReference type="GeneID" id="101758301"/>
<dbReference type="InterPro" id="IPR011990">
    <property type="entry name" value="TPR-like_helical_dom_sf"/>
</dbReference>
<gene>
    <name evidence="4" type="primary">LOC101758301</name>
</gene>
<dbReference type="NCBIfam" id="TIGR00756">
    <property type="entry name" value="PPR"/>
    <property type="match status" value="3"/>
</dbReference>
<evidence type="ECO:0000256" key="3">
    <source>
        <dbReference type="PROSITE-ProRule" id="PRU00708"/>
    </source>
</evidence>
<keyword evidence="2" id="KW-0809">Transit peptide</keyword>
<dbReference type="Pfam" id="PF13041">
    <property type="entry name" value="PPR_2"/>
    <property type="match status" value="3"/>
</dbReference>